<dbReference type="CDD" id="cd01741">
    <property type="entry name" value="GATase1_1"/>
    <property type="match status" value="1"/>
</dbReference>
<comment type="caution">
    <text evidence="2">The sequence shown here is derived from an EMBL/GenBank/DDBJ whole genome shotgun (WGS) entry which is preliminary data.</text>
</comment>
<dbReference type="RefSeq" id="WP_160052116.1">
    <property type="nucleotide sequence ID" value="NZ_BMQX01000001.1"/>
</dbReference>
<dbReference type="PANTHER" id="PTHR42695">
    <property type="entry name" value="GLUTAMINE AMIDOTRANSFERASE YLR126C-RELATED"/>
    <property type="match status" value="1"/>
</dbReference>
<dbReference type="InterPro" id="IPR017926">
    <property type="entry name" value="GATASE"/>
</dbReference>
<dbReference type="InterPro" id="IPR029062">
    <property type="entry name" value="Class_I_gatase-like"/>
</dbReference>
<dbReference type="Gene3D" id="3.40.50.880">
    <property type="match status" value="1"/>
</dbReference>
<accession>A0ABQ2QYZ6</accession>
<sequence>MRNRTLAVFQHHLAEGVGRIGLWAQHHNIKLVCFYAPEDLPNSLTDYDGLIVLGGPMNVADNPMWMQTEVKLIQQALTLQRPILAICLGAQLLATQLGGQIIEMPAPELGWQDIRFNDGSILTVPQWHEQAITLPKDIAVLASSGQCPVQMYRHQHAIGLQFHPEWDAKQIEQLAEFFADDCPLTNDQHTAKYQSQLASFLFALLDAQFTF</sequence>
<name>A0ABQ2QYZ6_9GAMM</name>
<dbReference type="Proteomes" id="UP000619118">
    <property type="component" value="Unassembled WGS sequence"/>
</dbReference>
<dbReference type="Pfam" id="PF00117">
    <property type="entry name" value="GATase"/>
    <property type="match status" value="1"/>
</dbReference>
<dbReference type="SUPFAM" id="SSF52317">
    <property type="entry name" value="Class I glutamine amidotransferase-like"/>
    <property type="match status" value="1"/>
</dbReference>
<evidence type="ECO:0000259" key="1">
    <source>
        <dbReference type="Pfam" id="PF00117"/>
    </source>
</evidence>
<organism evidence="2 3">
    <name type="scientific">Shewanella litoralis</name>
    <dbReference type="NCBI Taxonomy" id="2282700"/>
    <lineage>
        <taxon>Bacteria</taxon>
        <taxon>Pseudomonadati</taxon>
        <taxon>Pseudomonadota</taxon>
        <taxon>Gammaproteobacteria</taxon>
        <taxon>Alteromonadales</taxon>
        <taxon>Shewanellaceae</taxon>
        <taxon>Shewanella</taxon>
    </lineage>
</organism>
<reference evidence="3" key="1">
    <citation type="journal article" date="2019" name="Int. J. Syst. Evol. Microbiol.">
        <title>The Global Catalogue of Microorganisms (GCM) 10K type strain sequencing project: providing services to taxonomists for standard genome sequencing and annotation.</title>
        <authorList>
            <consortium name="The Broad Institute Genomics Platform"/>
            <consortium name="The Broad Institute Genome Sequencing Center for Infectious Disease"/>
            <person name="Wu L."/>
            <person name="Ma J."/>
        </authorList>
    </citation>
    <scope>NUCLEOTIDE SEQUENCE [LARGE SCALE GENOMIC DNA]</scope>
    <source>
        <strain evidence="3">JCM 32306</strain>
    </source>
</reference>
<dbReference type="PANTHER" id="PTHR42695:SF5">
    <property type="entry name" value="GLUTAMINE AMIDOTRANSFERASE YLR126C-RELATED"/>
    <property type="match status" value="1"/>
</dbReference>
<dbReference type="PROSITE" id="PS51273">
    <property type="entry name" value="GATASE_TYPE_1"/>
    <property type="match status" value="1"/>
</dbReference>
<evidence type="ECO:0000313" key="3">
    <source>
        <dbReference type="Proteomes" id="UP000619118"/>
    </source>
</evidence>
<feature type="domain" description="Glutamine amidotransferase" evidence="1">
    <location>
        <begin position="33"/>
        <end position="170"/>
    </location>
</feature>
<dbReference type="InterPro" id="IPR044992">
    <property type="entry name" value="ChyE-like"/>
</dbReference>
<evidence type="ECO:0000313" key="2">
    <source>
        <dbReference type="EMBL" id="GGQ05080.1"/>
    </source>
</evidence>
<protein>
    <submittedName>
        <fullName evidence="2">GMP synthase</fullName>
    </submittedName>
</protein>
<proteinExistence type="predicted"/>
<keyword evidence="3" id="KW-1185">Reference proteome</keyword>
<gene>
    <name evidence="2" type="primary">guaA</name>
    <name evidence="2" type="ORF">GCM10009411_02890</name>
</gene>
<dbReference type="EMBL" id="BMQX01000001">
    <property type="protein sequence ID" value="GGQ05080.1"/>
    <property type="molecule type" value="Genomic_DNA"/>
</dbReference>